<evidence type="ECO:0000313" key="3">
    <source>
        <dbReference type="EMBL" id="KKS95889.1"/>
    </source>
</evidence>
<dbReference type="CDD" id="cd08547">
    <property type="entry name" value="Type_II_cohesin"/>
    <property type="match status" value="1"/>
</dbReference>
<dbReference type="EMBL" id="LCFP01000013">
    <property type="protein sequence ID" value="KKS95889.1"/>
    <property type="molecule type" value="Genomic_DNA"/>
</dbReference>
<feature type="domain" description="Cohesin" evidence="2">
    <location>
        <begin position="56"/>
        <end position="165"/>
    </location>
</feature>
<dbReference type="InterPro" id="IPR008965">
    <property type="entry name" value="CBM2/CBM3_carb-bd_dom_sf"/>
</dbReference>
<protein>
    <recommendedName>
        <fullName evidence="2">Cohesin domain-containing protein</fullName>
    </recommendedName>
</protein>
<dbReference type="Gene3D" id="2.60.40.680">
    <property type="match status" value="1"/>
</dbReference>
<dbReference type="Proteomes" id="UP000034894">
    <property type="component" value="Unassembled WGS sequence"/>
</dbReference>
<proteinExistence type="predicted"/>
<reference evidence="3 4" key="1">
    <citation type="journal article" date="2015" name="Nature">
        <title>rRNA introns, odd ribosomes, and small enigmatic genomes across a large radiation of phyla.</title>
        <authorList>
            <person name="Brown C.T."/>
            <person name="Hug L.A."/>
            <person name="Thomas B.C."/>
            <person name="Sharon I."/>
            <person name="Castelle C.J."/>
            <person name="Singh A."/>
            <person name="Wilkins M.J."/>
            <person name="Williams K.H."/>
            <person name="Banfield J.F."/>
        </authorList>
    </citation>
    <scope>NUCLEOTIDE SEQUENCE [LARGE SCALE GENOMIC DNA]</scope>
</reference>
<dbReference type="InterPro" id="IPR002102">
    <property type="entry name" value="Cohesin_dom"/>
</dbReference>
<accession>A0A0G1DE38</accession>
<gene>
    <name evidence="3" type="ORF">UV73_C0013G0034</name>
</gene>
<evidence type="ECO:0000259" key="2">
    <source>
        <dbReference type="Pfam" id="PF00963"/>
    </source>
</evidence>
<sequence>MQAKIDKKQLNSLLLLLGLVLFLPLVVFFLGRRFDIRPKASLAGKAHFRLNSQSLNVSSGDDVNVLVSLEISDPQVRVSAVSFPLLYDASKLRLKSVAPNLGTVFTEAPWLDDTGSVYPGAESQYNFVGMALVSNKSSNELSGGTVTLANVTFEALADGDAVIKFPDNNSEMQVVGTEL</sequence>
<feature type="transmembrane region" description="Helical" evidence="1">
    <location>
        <begin position="12"/>
        <end position="31"/>
    </location>
</feature>
<keyword evidence="1" id="KW-1133">Transmembrane helix</keyword>
<dbReference type="GO" id="GO:0000272">
    <property type="term" value="P:polysaccharide catabolic process"/>
    <property type="evidence" value="ECO:0007669"/>
    <property type="project" value="InterPro"/>
</dbReference>
<organism evidence="3 4">
    <name type="scientific">Candidatus Gottesmanbacteria bacterium GW2011_GWA2_43_14</name>
    <dbReference type="NCBI Taxonomy" id="1618443"/>
    <lineage>
        <taxon>Bacteria</taxon>
        <taxon>Candidatus Gottesmaniibacteriota</taxon>
    </lineage>
</organism>
<dbReference type="SUPFAM" id="SSF49384">
    <property type="entry name" value="Carbohydrate-binding domain"/>
    <property type="match status" value="1"/>
</dbReference>
<name>A0A0G1DE38_9BACT</name>
<dbReference type="AlphaFoldDB" id="A0A0G1DE38"/>
<keyword evidence="1" id="KW-0472">Membrane</keyword>
<evidence type="ECO:0000256" key="1">
    <source>
        <dbReference type="SAM" id="Phobius"/>
    </source>
</evidence>
<dbReference type="STRING" id="1618443.UV73_C0013G0034"/>
<keyword evidence="1" id="KW-0812">Transmembrane</keyword>
<dbReference type="GO" id="GO:0030246">
    <property type="term" value="F:carbohydrate binding"/>
    <property type="evidence" value="ECO:0007669"/>
    <property type="project" value="InterPro"/>
</dbReference>
<evidence type="ECO:0000313" key="4">
    <source>
        <dbReference type="Proteomes" id="UP000034894"/>
    </source>
</evidence>
<dbReference type="Pfam" id="PF00963">
    <property type="entry name" value="Cohesin"/>
    <property type="match status" value="1"/>
</dbReference>
<comment type="caution">
    <text evidence="3">The sequence shown here is derived from an EMBL/GenBank/DDBJ whole genome shotgun (WGS) entry which is preliminary data.</text>
</comment>